<dbReference type="Proteomes" id="UP000285906">
    <property type="component" value="Unassembled WGS sequence"/>
</dbReference>
<evidence type="ECO:0000256" key="2">
    <source>
        <dbReference type="ARBA" id="ARBA00011901"/>
    </source>
</evidence>
<dbReference type="RefSeq" id="WP_120212570.1">
    <property type="nucleotide sequence ID" value="NZ_BMCW01000002.1"/>
</dbReference>
<name>A0A420DB96_9FLAO</name>
<reference evidence="5" key="4">
    <citation type="submission" date="2024-05" db="EMBL/GenBank/DDBJ databases">
        <authorList>
            <person name="Sun Q."/>
            <person name="Sedlacek I."/>
        </authorList>
    </citation>
    <scope>NUCLEOTIDE SEQUENCE</scope>
    <source>
        <strain evidence="5">CCM 8490</strain>
    </source>
</reference>
<keyword evidence="8" id="KW-1185">Reference proteome</keyword>
<dbReference type="FunFam" id="3.40.630.40:FF:000005">
    <property type="entry name" value="N-acetylmuramoyl-L-alanine amidase (AmiA)"/>
    <property type="match status" value="1"/>
</dbReference>
<dbReference type="GO" id="GO:0030288">
    <property type="term" value="C:outer membrane-bounded periplasmic space"/>
    <property type="evidence" value="ECO:0007669"/>
    <property type="project" value="TreeGrafter"/>
</dbReference>
<dbReference type="OrthoDB" id="9806267at2"/>
<dbReference type="CDD" id="cd02696">
    <property type="entry name" value="MurNAc-LAA"/>
    <property type="match status" value="1"/>
</dbReference>
<evidence type="ECO:0000313" key="7">
    <source>
        <dbReference type="Proteomes" id="UP000285906"/>
    </source>
</evidence>
<dbReference type="Gene3D" id="3.40.630.40">
    <property type="entry name" value="Zn-dependent exopeptidases"/>
    <property type="match status" value="1"/>
</dbReference>
<dbReference type="Pfam" id="PF01520">
    <property type="entry name" value="Amidase_3"/>
    <property type="match status" value="1"/>
</dbReference>
<protein>
    <recommendedName>
        <fullName evidence="2">N-acetylmuramoyl-L-alanine amidase</fullName>
        <ecNumber evidence="2">3.5.1.28</ecNumber>
    </recommendedName>
</protein>
<evidence type="ECO:0000259" key="4">
    <source>
        <dbReference type="SMART" id="SM00646"/>
    </source>
</evidence>
<dbReference type="EMBL" id="RAQH01000002">
    <property type="protein sequence ID" value="RKE88759.1"/>
    <property type="molecule type" value="Genomic_DNA"/>
</dbReference>
<reference evidence="6 7" key="2">
    <citation type="submission" date="2018-09" db="EMBL/GenBank/DDBJ databases">
        <title>Genomic Encyclopedia of Archaeal and Bacterial Type Strains, Phase II (KMG-II): from individual species to whole genera.</title>
        <authorList>
            <person name="Goeker M."/>
        </authorList>
    </citation>
    <scope>NUCLEOTIDE SEQUENCE [LARGE SCALE GENOMIC DNA]</scope>
    <source>
        <strain evidence="6 7">DSM 27620</strain>
    </source>
</reference>
<comment type="caution">
    <text evidence="6">The sequence shown here is derived from an EMBL/GenBank/DDBJ whole genome shotgun (WGS) entry which is preliminary data.</text>
</comment>
<dbReference type="GO" id="GO:0008745">
    <property type="term" value="F:N-acetylmuramoyl-L-alanine amidase activity"/>
    <property type="evidence" value="ECO:0007669"/>
    <property type="project" value="UniProtKB-EC"/>
</dbReference>
<dbReference type="InterPro" id="IPR002508">
    <property type="entry name" value="MurNAc-LAA_cat"/>
</dbReference>
<dbReference type="AlphaFoldDB" id="A0A420DB96"/>
<reference evidence="5" key="1">
    <citation type="journal article" date="2014" name="Int. J. Syst. Evol. Microbiol.">
        <title>Complete genome of a new Firmicutes species belonging to the dominant human colonic microbiota ('Ruminococcus bicirculans') reveals two chromosomes and a selective capacity to utilize plant glucans.</title>
        <authorList>
            <consortium name="NISC Comparative Sequencing Program"/>
            <person name="Wegmann U."/>
            <person name="Louis P."/>
            <person name="Goesmann A."/>
            <person name="Henrissat B."/>
            <person name="Duncan S.H."/>
            <person name="Flint H.J."/>
        </authorList>
    </citation>
    <scope>NUCLEOTIDE SEQUENCE</scope>
    <source>
        <strain evidence="5">CCM 8490</strain>
    </source>
</reference>
<comment type="catalytic activity">
    <reaction evidence="1">
        <text>Hydrolyzes the link between N-acetylmuramoyl residues and L-amino acid residues in certain cell-wall glycopeptides.</text>
        <dbReference type="EC" id="3.5.1.28"/>
    </reaction>
</comment>
<dbReference type="SUPFAM" id="SSF53187">
    <property type="entry name" value="Zn-dependent exopeptidases"/>
    <property type="match status" value="1"/>
</dbReference>
<gene>
    <name evidence="6" type="ORF">BXY58_0882</name>
    <name evidence="5" type="ORF">GCM10007332_16160</name>
</gene>
<dbReference type="EC" id="3.5.1.28" evidence="2"/>
<dbReference type="PANTHER" id="PTHR30404">
    <property type="entry name" value="N-ACETYLMURAMOYL-L-ALANINE AMIDASE"/>
    <property type="match status" value="1"/>
</dbReference>
<dbReference type="InterPro" id="IPR050695">
    <property type="entry name" value="N-acetylmuramoyl_amidase_3"/>
</dbReference>
<evidence type="ECO:0000313" key="6">
    <source>
        <dbReference type="EMBL" id="RKE88759.1"/>
    </source>
</evidence>
<keyword evidence="3" id="KW-0378">Hydrolase</keyword>
<dbReference type="SMART" id="SM00646">
    <property type="entry name" value="Ami_3"/>
    <property type="match status" value="1"/>
</dbReference>
<dbReference type="GO" id="GO:0009253">
    <property type="term" value="P:peptidoglycan catabolic process"/>
    <property type="evidence" value="ECO:0007669"/>
    <property type="project" value="InterPro"/>
</dbReference>
<sequence length="427" mass="48329">MTSLKFYNKIFFLLTFFIGFSSFYSQKKFTIVLDAGHGGSDIGANRYYSDIGSVQEKNVTLGIVLKLGRMLEKHKDYKVIYTRKVDEYPSLTARTDLANRSKADLFISIHVNSSPSKSATAQGTETFVQGPNQNKANLDVAKAENDVIFLDEKDKENFASYNPSSPESLIALKIQQSKYLQASLTIGGLVEENFVKKDKRLSRGVKQENLHVLRMNAMPSILIETGFVNNYDDARYISTEEGQQAIAESIFNAIVSYKKLVDRNIKEPEPEKPVEQPLKNDFRILLMSTPTKYNEDDPALKGLKYILPIKENGAYKYYYGTTNYASVRDTNLKTAKDAGFRNSMAISFVPNQALGMGYYTLEIYAGKDKLDSKSVVMKTLPDMIRTKENGIFYYTFGRYRTFEDAVKAQKDLESKGINNTVIEKKLK</sequence>
<evidence type="ECO:0000313" key="8">
    <source>
        <dbReference type="Proteomes" id="UP000658202"/>
    </source>
</evidence>
<accession>A0A420DB96</accession>
<evidence type="ECO:0000313" key="5">
    <source>
        <dbReference type="EMBL" id="GGG55293.1"/>
    </source>
</evidence>
<reference evidence="8" key="3">
    <citation type="journal article" date="2019" name="Int. J. Syst. Evol. Microbiol.">
        <title>The Global Catalogue of Microorganisms (GCM) 10K type strain sequencing project: providing services to taxonomists for standard genome sequencing and annotation.</title>
        <authorList>
            <consortium name="The Broad Institute Genomics Platform"/>
            <consortium name="The Broad Institute Genome Sequencing Center for Infectious Disease"/>
            <person name="Wu L."/>
            <person name="Ma J."/>
        </authorList>
    </citation>
    <scope>NUCLEOTIDE SEQUENCE [LARGE SCALE GENOMIC DNA]</scope>
    <source>
        <strain evidence="8">CCM 8490</strain>
    </source>
</reference>
<dbReference type="Proteomes" id="UP000658202">
    <property type="component" value="Unassembled WGS sequence"/>
</dbReference>
<feature type="domain" description="MurNAc-LAA" evidence="4">
    <location>
        <begin position="95"/>
        <end position="255"/>
    </location>
</feature>
<proteinExistence type="predicted"/>
<organism evidence="6 7">
    <name type="scientific">Epilithonimonas arachidiradicis</name>
    <dbReference type="NCBI Taxonomy" id="1617282"/>
    <lineage>
        <taxon>Bacteria</taxon>
        <taxon>Pseudomonadati</taxon>
        <taxon>Bacteroidota</taxon>
        <taxon>Flavobacteriia</taxon>
        <taxon>Flavobacteriales</taxon>
        <taxon>Weeksellaceae</taxon>
        <taxon>Chryseobacterium group</taxon>
        <taxon>Epilithonimonas</taxon>
    </lineage>
</organism>
<evidence type="ECO:0000256" key="1">
    <source>
        <dbReference type="ARBA" id="ARBA00001561"/>
    </source>
</evidence>
<dbReference type="PANTHER" id="PTHR30404:SF0">
    <property type="entry name" value="N-ACETYLMURAMOYL-L-ALANINE AMIDASE AMIC"/>
    <property type="match status" value="1"/>
</dbReference>
<evidence type="ECO:0000256" key="3">
    <source>
        <dbReference type="ARBA" id="ARBA00022801"/>
    </source>
</evidence>
<dbReference type="EMBL" id="BMCW01000002">
    <property type="protein sequence ID" value="GGG55293.1"/>
    <property type="molecule type" value="Genomic_DNA"/>
</dbReference>